<reference evidence="15 16" key="1">
    <citation type="submission" date="2017-10" db="EMBL/GenBank/DDBJ databases">
        <title>Genomics of the genus Arcobacter.</title>
        <authorList>
            <person name="Perez-Cataluna A."/>
            <person name="Figueras M.J."/>
        </authorList>
    </citation>
    <scope>NUCLEOTIDE SEQUENCE [LARGE SCALE GENOMIC DNA]</scope>
    <source>
        <strain evidence="15 16">CECT 8993</strain>
    </source>
</reference>
<evidence type="ECO:0000256" key="4">
    <source>
        <dbReference type="ARBA" id="ARBA00011471"/>
    </source>
</evidence>
<keyword evidence="11 14" id="KW-1133">Transmembrane helix</keyword>
<sequence length="129" mass="14499">MKPKKFDSINVIPFIDIMLVLLVIILTTASFVAKGIIPVNLPSAKSATIAKDKKSLVVTIKANDEILFNESSIDEKELENSLLKYDKKTNIEINCDKDVRFELFIKLLDTLKENGFENIAIITKKEAKS</sequence>
<comment type="similarity">
    <text evidence="3 13">Belongs to the ExbD/TolR family.</text>
</comment>
<evidence type="ECO:0000313" key="15">
    <source>
        <dbReference type="EMBL" id="RXJ65884.1"/>
    </source>
</evidence>
<name>A0A4Q0Y8P3_9BACT</name>
<keyword evidence="7" id="KW-1003">Cell membrane</keyword>
<evidence type="ECO:0000256" key="1">
    <source>
        <dbReference type="ARBA" id="ARBA00003540"/>
    </source>
</evidence>
<dbReference type="GO" id="GO:0022857">
    <property type="term" value="F:transmembrane transporter activity"/>
    <property type="evidence" value="ECO:0007669"/>
    <property type="project" value="InterPro"/>
</dbReference>
<evidence type="ECO:0000256" key="14">
    <source>
        <dbReference type="SAM" id="Phobius"/>
    </source>
</evidence>
<dbReference type="Gene3D" id="3.30.420.270">
    <property type="match status" value="1"/>
</dbReference>
<evidence type="ECO:0000256" key="2">
    <source>
        <dbReference type="ARBA" id="ARBA00004249"/>
    </source>
</evidence>
<evidence type="ECO:0000256" key="11">
    <source>
        <dbReference type="ARBA" id="ARBA00022989"/>
    </source>
</evidence>
<keyword evidence="6 13" id="KW-0813">Transport</keyword>
<dbReference type="AlphaFoldDB" id="A0A4Q0Y8P3"/>
<dbReference type="InterPro" id="IPR003400">
    <property type="entry name" value="ExbD"/>
</dbReference>
<dbReference type="Proteomes" id="UP000290172">
    <property type="component" value="Unassembled WGS sequence"/>
</dbReference>
<dbReference type="PANTHER" id="PTHR30558">
    <property type="entry name" value="EXBD MEMBRANE COMPONENT OF PMF-DRIVEN MACROMOLECULE IMPORT SYSTEM"/>
    <property type="match status" value="1"/>
</dbReference>
<dbReference type="RefSeq" id="WP_128983254.1">
    <property type="nucleotide sequence ID" value="NZ_PDKJ01000019.1"/>
</dbReference>
<keyword evidence="12 14" id="KW-0472">Membrane</keyword>
<gene>
    <name evidence="15" type="primary">exbD</name>
    <name evidence="15" type="ORF">CRV08_14160</name>
</gene>
<dbReference type="EMBL" id="PDKJ01000019">
    <property type="protein sequence ID" value="RXJ65884.1"/>
    <property type="molecule type" value="Genomic_DNA"/>
</dbReference>
<evidence type="ECO:0000256" key="8">
    <source>
        <dbReference type="ARBA" id="ARBA00022519"/>
    </source>
</evidence>
<evidence type="ECO:0000256" key="3">
    <source>
        <dbReference type="ARBA" id="ARBA00005811"/>
    </source>
</evidence>
<feature type="transmembrane region" description="Helical" evidence="14">
    <location>
        <begin position="12"/>
        <end position="33"/>
    </location>
</feature>
<dbReference type="GO" id="GO:0015031">
    <property type="term" value="P:protein transport"/>
    <property type="evidence" value="ECO:0007669"/>
    <property type="project" value="UniProtKB-KW"/>
</dbReference>
<dbReference type="GO" id="GO:0005886">
    <property type="term" value="C:plasma membrane"/>
    <property type="evidence" value="ECO:0007669"/>
    <property type="project" value="UniProtKB-SubCell"/>
</dbReference>
<organism evidence="15 16">
    <name type="scientific">Halarcobacter ebronensis</name>
    <dbReference type="NCBI Taxonomy" id="1462615"/>
    <lineage>
        <taxon>Bacteria</taxon>
        <taxon>Pseudomonadati</taxon>
        <taxon>Campylobacterota</taxon>
        <taxon>Epsilonproteobacteria</taxon>
        <taxon>Campylobacterales</taxon>
        <taxon>Arcobacteraceae</taxon>
        <taxon>Halarcobacter</taxon>
    </lineage>
</organism>
<keyword evidence="10 13" id="KW-0653">Protein transport</keyword>
<evidence type="ECO:0000256" key="13">
    <source>
        <dbReference type="RuleBase" id="RU003879"/>
    </source>
</evidence>
<protein>
    <recommendedName>
        <fullName evidence="5">Biopolymer transport protein ExbD</fullName>
    </recommendedName>
</protein>
<proteinExistence type="inferred from homology"/>
<comment type="function">
    <text evidence="1">Involved in the TonB-dependent energy-dependent transport of various receptor-bound substrates.</text>
</comment>
<evidence type="ECO:0000256" key="7">
    <source>
        <dbReference type="ARBA" id="ARBA00022475"/>
    </source>
</evidence>
<evidence type="ECO:0000256" key="9">
    <source>
        <dbReference type="ARBA" id="ARBA00022692"/>
    </source>
</evidence>
<evidence type="ECO:0000313" key="16">
    <source>
        <dbReference type="Proteomes" id="UP000290172"/>
    </source>
</evidence>
<comment type="subcellular location">
    <subcellularLocation>
        <location evidence="2">Cell inner membrane</location>
        <topology evidence="2">Single-pass type II membrane protein</topology>
    </subcellularLocation>
    <subcellularLocation>
        <location evidence="13">Cell membrane</location>
        <topology evidence="13">Single-pass type II membrane protein</topology>
    </subcellularLocation>
</comment>
<comment type="subunit">
    <text evidence="4">The accessory proteins ExbB and ExbD seem to form a complex with TonB.</text>
</comment>
<dbReference type="Pfam" id="PF02472">
    <property type="entry name" value="ExbD"/>
    <property type="match status" value="1"/>
</dbReference>
<keyword evidence="8" id="KW-0997">Cell inner membrane</keyword>
<keyword evidence="9 13" id="KW-0812">Transmembrane</keyword>
<evidence type="ECO:0000256" key="5">
    <source>
        <dbReference type="ARBA" id="ARBA00022090"/>
    </source>
</evidence>
<dbReference type="InterPro" id="IPR014171">
    <property type="entry name" value="TonB_ExbD_2"/>
</dbReference>
<evidence type="ECO:0000256" key="10">
    <source>
        <dbReference type="ARBA" id="ARBA00022927"/>
    </source>
</evidence>
<evidence type="ECO:0000256" key="6">
    <source>
        <dbReference type="ARBA" id="ARBA00022448"/>
    </source>
</evidence>
<dbReference type="PANTHER" id="PTHR30558:SF12">
    <property type="entry name" value="BIOPOLYMER TRANSPORT PROTEIN EXBD"/>
    <property type="match status" value="1"/>
</dbReference>
<accession>A0A4Q0Y8P3</accession>
<dbReference type="NCBIfam" id="TIGR02804">
    <property type="entry name" value="ExbD_2"/>
    <property type="match status" value="1"/>
</dbReference>
<comment type="caution">
    <text evidence="15">The sequence shown here is derived from an EMBL/GenBank/DDBJ whole genome shotgun (WGS) entry which is preliminary data.</text>
</comment>
<evidence type="ECO:0000256" key="12">
    <source>
        <dbReference type="ARBA" id="ARBA00023136"/>
    </source>
</evidence>